<dbReference type="PANTHER" id="PTHR24243">
    <property type="entry name" value="G-PROTEIN COUPLED RECEPTOR"/>
    <property type="match status" value="1"/>
</dbReference>
<feature type="transmembrane region" description="Helical" evidence="9">
    <location>
        <begin position="307"/>
        <end position="330"/>
    </location>
</feature>
<keyword evidence="5 9" id="KW-0472">Membrane</keyword>
<evidence type="ECO:0000256" key="6">
    <source>
        <dbReference type="ARBA" id="ARBA00023170"/>
    </source>
</evidence>
<keyword evidence="4" id="KW-0297">G-protein coupled receptor</keyword>
<evidence type="ECO:0000256" key="1">
    <source>
        <dbReference type="ARBA" id="ARBA00004141"/>
    </source>
</evidence>
<feature type="region of interest" description="Disordered" evidence="8">
    <location>
        <begin position="268"/>
        <end position="297"/>
    </location>
</feature>
<dbReference type="Proteomes" id="UP001186944">
    <property type="component" value="Unassembled WGS sequence"/>
</dbReference>
<feature type="transmembrane region" description="Helical" evidence="9">
    <location>
        <begin position="350"/>
        <end position="369"/>
    </location>
</feature>
<dbReference type="InterPro" id="IPR000276">
    <property type="entry name" value="GPCR_Rhodpsn"/>
</dbReference>
<evidence type="ECO:0000256" key="4">
    <source>
        <dbReference type="ARBA" id="ARBA00023040"/>
    </source>
</evidence>
<gene>
    <name evidence="11" type="ORF">FSP39_003150</name>
</gene>
<feature type="transmembrane region" description="Helical" evidence="9">
    <location>
        <begin position="79"/>
        <end position="100"/>
    </location>
</feature>
<accession>A0AA89BYI4</accession>
<evidence type="ECO:0000256" key="3">
    <source>
        <dbReference type="ARBA" id="ARBA00022989"/>
    </source>
</evidence>
<evidence type="ECO:0000259" key="10">
    <source>
        <dbReference type="PROSITE" id="PS50262"/>
    </source>
</evidence>
<evidence type="ECO:0000256" key="5">
    <source>
        <dbReference type="ARBA" id="ARBA00023136"/>
    </source>
</evidence>
<evidence type="ECO:0000256" key="2">
    <source>
        <dbReference type="ARBA" id="ARBA00022692"/>
    </source>
</evidence>
<feature type="transmembrane region" description="Helical" evidence="9">
    <location>
        <begin position="198"/>
        <end position="224"/>
    </location>
</feature>
<dbReference type="InterPro" id="IPR017452">
    <property type="entry name" value="GPCR_Rhodpsn_7TM"/>
</dbReference>
<protein>
    <recommendedName>
        <fullName evidence="10">G-protein coupled receptors family 1 profile domain-containing protein</fullName>
    </recommendedName>
</protein>
<proteinExistence type="predicted"/>
<keyword evidence="6" id="KW-0675">Receptor</keyword>
<keyword evidence="3 9" id="KW-1133">Transmembrane helix</keyword>
<evidence type="ECO:0000256" key="8">
    <source>
        <dbReference type="SAM" id="MobiDB-lite"/>
    </source>
</evidence>
<sequence length="456" mass="52036">MDQGEGLNVSDNMSYTLDLETTSAMMPRYIAQQSTPLQTFVMNANRYMLPVIIVTGFLGNTMSFMVFIFTSLKRISTSVYLAALAVSDTGFLLCVWVGWFDNMGIHFFHNDGICQIVVYMTFVFSFTSVWFVNALTTEMYICVFHPSKAATVCRPKFSRNMVFILVAFAAVFYIFSFWTANVHNTKCQFLDHAETMMILSILDTFLTLIFPFSMIIFMITRLLLDISRLYKNEEGQTHSDNEDDDFSGDSSNMETMITETSFSGNCNGDANHHTASSSSSPTTRRASHSRSIRSQGTRAQTKIKRMLVVVVLVFLILNLPSHAIRVQFFIRSLIDKNYKTTTNEFLLQQIFQILYYLNFAINFVLYSVAGKTFRTALINFPRRICDNRCKGIKLECLRFTRMTSRKDSGEDYNNQQHSRLVDIHLSAIQLSQVPSFDTEYVHKSPPCLLSPDSTAL</sequence>
<dbReference type="GO" id="GO:0005886">
    <property type="term" value="C:plasma membrane"/>
    <property type="evidence" value="ECO:0007669"/>
    <property type="project" value="TreeGrafter"/>
</dbReference>
<dbReference type="Gene3D" id="1.20.1070.10">
    <property type="entry name" value="Rhodopsin 7-helix transmembrane proteins"/>
    <property type="match status" value="1"/>
</dbReference>
<keyword evidence="12" id="KW-1185">Reference proteome</keyword>
<dbReference type="SUPFAM" id="SSF81321">
    <property type="entry name" value="Family A G protein-coupled receptor-like"/>
    <property type="match status" value="1"/>
</dbReference>
<keyword evidence="2 9" id="KW-0812">Transmembrane</keyword>
<evidence type="ECO:0000313" key="11">
    <source>
        <dbReference type="EMBL" id="KAK3101385.1"/>
    </source>
</evidence>
<feature type="domain" description="G-protein coupled receptors family 1 profile" evidence="10">
    <location>
        <begin position="59"/>
        <end position="366"/>
    </location>
</feature>
<dbReference type="Pfam" id="PF00001">
    <property type="entry name" value="7tm_1"/>
    <property type="match status" value="1"/>
</dbReference>
<feature type="transmembrane region" description="Helical" evidence="9">
    <location>
        <begin position="116"/>
        <end position="136"/>
    </location>
</feature>
<dbReference type="PROSITE" id="PS50262">
    <property type="entry name" value="G_PROTEIN_RECEP_F1_2"/>
    <property type="match status" value="1"/>
</dbReference>
<dbReference type="EMBL" id="VSWD01000005">
    <property type="protein sequence ID" value="KAK3101385.1"/>
    <property type="molecule type" value="Genomic_DNA"/>
</dbReference>
<evidence type="ECO:0000256" key="7">
    <source>
        <dbReference type="ARBA" id="ARBA00023224"/>
    </source>
</evidence>
<dbReference type="PANTHER" id="PTHR24243:SF230">
    <property type="entry name" value="G-PROTEIN COUPLED RECEPTORS FAMILY 1 PROFILE DOMAIN-CONTAINING PROTEIN"/>
    <property type="match status" value="1"/>
</dbReference>
<comment type="subcellular location">
    <subcellularLocation>
        <location evidence="1">Membrane</location>
        <topology evidence="1">Multi-pass membrane protein</topology>
    </subcellularLocation>
</comment>
<feature type="transmembrane region" description="Helical" evidence="9">
    <location>
        <begin position="47"/>
        <end position="72"/>
    </location>
</feature>
<feature type="transmembrane region" description="Helical" evidence="9">
    <location>
        <begin position="157"/>
        <end position="178"/>
    </location>
</feature>
<name>A0AA89BYI4_PINIB</name>
<evidence type="ECO:0000256" key="9">
    <source>
        <dbReference type="SAM" id="Phobius"/>
    </source>
</evidence>
<organism evidence="11 12">
    <name type="scientific">Pinctada imbricata</name>
    <name type="common">Atlantic pearl-oyster</name>
    <name type="synonym">Pinctada martensii</name>
    <dbReference type="NCBI Taxonomy" id="66713"/>
    <lineage>
        <taxon>Eukaryota</taxon>
        <taxon>Metazoa</taxon>
        <taxon>Spiralia</taxon>
        <taxon>Lophotrochozoa</taxon>
        <taxon>Mollusca</taxon>
        <taxon>Bivalvia</taxon>
        <taxon>Autobranchia</taxon>
        <taxon>Pteriomorphia</taxon>
        <taxon>Pterioida</taxon>
        <taxon>Pterioidea</taxon>
        <taxon>Pteriidae</taxon>
        <taxon>Pinctada</taxon>
    </lineage>
</organism>
<dbReference type="PRINTS" id="PR00237">
    <property type="entry name" value="GPCRRHODOPSN"/>
</dbReference>
<feature type="compositionally biased region" description="Low complexity" evidence="8">
    <location>
        <begin position="273"/>
        <end position="284"/>
    </location>
</feature>
<dbReference type="GO" id="GO:0004930">
    <property type="term" value="F:G protein-coupled receptor activity"/>
    <property type="evidence" value="ECO:0007669"/>
    <property type="project" value="UniProtKB-KW"/>
</dbReference>
<evidence type="ECO:0000313" key="12">
    <source>
        <dbReference type="Proteomes" id="UP001186944"/>
    </source>
</evidence>
<dbReference type="AlphaFoldDB" id="A0AA89BYI4"/>
<keyword evidence="7" id="KW-0807">Transducer</keyword>
<reference evidence="11" key="1">
    <citation type="submission" date="2019-08" db="EMBL/GenBank/DDBJ databases">
        <title>The improved chromosome-level genome for the pearl oyster Pinctada fucata martensii using PacBio sequencing and Hi-C.</title>
        <authorList>
            <person name="Zheng Z."/>
        </authorList>
    </citation>
    <scope>NUCLEOTIDE SEQUENCE</scope>
    <source>
        <strain evidence="11">ZZ-2019</strain>
        <tissue evidence="11">Adductor muscle</tissue>
    </source>
</reference>
<comment type="caution">
    <text evidence="11">The sequence shown here is derived from an EMBL/GenBank/DDBJ whole genome shotgun (WGS) entry which is preliminary data.</text>
</comment>